<dbReference type="EMBL" id="BEZZ01001210">
    <property type="protein sequence ID" value="GCC38573.1"/>
    <property type="molecule type" value="Genomic_DNA"/>
</dbReference>
<dbReference type="GO" id="GO:0005886">
    <property type="term" value="C:plasma membrane"/>
    <property type="evidence" value="ECO:0007669"/>
    <property type="project" value="UniProtKB-SubCell"/>
</dbReference>
<evidence type="ECO:0000256" key="15">
    <source>
        <dbReference type="ARBA" id="ARBA00023157"/>
    </source>
</evidence>
<dbReference type="OrthoDB" id="406096at2759"/>
<evidence type="ECO:0000256" key="5">
    <source>
        <dbReference type="ARBA" id="ARBA00022659"/>
    </source>
</evidence>
<evidence type="ECO:0000256" key="11">
    <source>
        <dbReference type="ARBA" id="ARBA00022837"/>
    </source>
</evidence>
<dbReference type="Pfam" id="PF00008">
    <property type="entry name" value="EGF"/>
    <property type="match status" value="1"/>
</dbReference>
<protein>
    <recommendedName>
        <fullName evidence="18">E-selectin</fullName>
    </recommendedName>
    <alternativeName>
        <fullName evidence="19">CD62 antigen-like family member E</fullName>
    </alternativeName>
    <alternativeName>
        <fullName evidence="20">Endothelial leukocyte adhesion molecule 1</fullName>
    </alternativeName>
    <alternativeName>
        <fullName evidence="21">Leukocyte-endothelial cell adhesion molecule 2</fullName>
    </alternativeName>
</protein>
<evidence type="ECO:0000256" key="22">
    <source>
        <dbReference type="ARBA" id="ARBA00045695"/>
    </source>
</evidence>
<keyword evidence="11" id="KW-0106">Calcium</keyword>
<dbReference type="InterPro" id="IPR001304">
    <property type="entry name" value="C-type_lectin-like"/>
</dbReference>
<reference evidence="28 29" key="1">
    <citation type="journal article" date="2018" name="Nat. Ecol. Evol.">
        <title>Shark genomes provide insights into elasmobranch evolution and the origin of vertebrates.</title>
        <authorList>
            <person name="Hara Y"/>
            <person name="Yamaguchi K"/>
            <person name="Onimaru K"/>
            <person name="Kadota M"/>
            <person name="Koyanagi M"/>
            <person name="Keeley SD"/>
            <person name="Tatsumi K"/>
            <person name="Tanaka K"/>
            <person name="Motone F"/>
            <person name="Kageyama Y"/>
            <person name="Nozu R"/>
            <person name="Adachi N"/>
            <person name="Nishimura O"/>
            <person name="Nakagawa R"/>
            <person name="Tanegashima C"/>
            <person name="Kiyatake I"/>
            <person name="Matsumoto R"/>
            <person name="Murakumo K"/>
            <person name="Nishida K"/>
            <person name="Terakita A"/>
            <person name="Kuratani S"/>
            <person name="Sato K"/>
            <person name="Hyodo S Kuraku.S."/>
        </authorList>
    </citation>
    <scope>NUCLEOTIDE SEQUENCE [LARGE SCALE GENOMIC DNA]</scope>
</reference>
<dbReference type="OMA" id="NCNEMAN"/>
<evidence type="ECO:0000256" key="2">
    <source>
        <dbReference type="ARBA" id="ARBA00007360"/>
    </source>
</evidence>
<organism evidence="28 29">
    <name type="scientific">Chiloscyllium punctatum</name>
    <name type="common">Brownbanded bambooshark</name>
    <name type="synonym">Hemiscyllium punctatum</name>
    <dbReference type="NCBI Taxonomy" id="137246"/>
    <lineage>
        <taxon>Eukaryota</taxon>
        <taxon>Metazoa</taxon>
        <taxon>Chordata</taxon>
        <taxon>Craniata</taxon>
        <taxon>Vertebrata</taxon>
        <taxon>Chondrichthyes</taxon>
        <taxon>Elasmobranchii</taxon>
        <taxon>Galeomorphii</taxon>
        <taxon>Galeoidea</taxon>
        <taxon>Orectolobiformes</taxon>
        <taxon>Hemiscylliidae</taxon>
        <taxon>Chiloscyllium</taxon>
    </lineage>
</organism>
<dbReference type="InterPro" id="IPR016186">
    <property type="entry name" value="C-type_lectin-like/link_sf"/>
</dbReference>
<keyword evidence="10" id="KW-0677">Repeat</keyword>
<dbReference type="InterPro" id="IPR002396">
    <property type="entry name" value="Selectin_superfamily"/>
</dbReference>
<evidence type="ECO:0000256" key="24">
    <source>
        <dbReference type="PROSITE-ProRule" id="PRU00302"/>
    </source>
</evidence>
<comment type="subunit">
    <text evidence="17">Interacts with SELPLG/PSGL1 and PODXL2 through the sialyl Lewis X epitope. SELPLG sulfation appears not to be required for this interaction.</text>
</comment>
<dbReference type="FunFam" id="2.10.25.10:FF:000176">
    <property type="entry name" value="Selectin P"/>
    <property type="match status" value="1"/>
</dbReference>
<evidence type="ECO:0000256" key="3">
    <source>
        <dbReference type="ARBA" id="ARBA00022475"/>
    </source>
</evidence>
<dbReference type="InterPro" id="IPR035976">
    <property type="entry name" value="Sushi/SCR/CCP_sf"/>
</dbReference>
<evidence type="ECO:0000256" key="23">
    <source>
        <dbReference type="PROSITE-ProRule" id="PRU00076"/>
    </source>
</evidence>
<dbReference type="Pfam" id="PF00084">
    <property type="entry name" value="Sushi"/>
    <property type="match status" value="1"/>
</dbReference>
<evidence type="ECO:0000256" key="19">
    <source>
        <dbReference type="ARBA" id="ARBA00041401"/>
    </source>
</evidence>
<evidence type="ECO:0000256" key="9">
    <source>
        <dbReference type="ARBA" id="ARBA00022734"/>
    </source>
</evidence>
<evidence type="ECO:0000256" key="21">
    <source>
        <dbReference type="ARBA" id="ARBA00043124"/>
    </source>
</evidence>
<dbReference type="GO" id="GO:0005509">
    <property type="term" value="F:calcium ion binding"/>
    <property type="evidence" value="ECO:0007669"/>
    <property type="project" value="InterPro"/>
</dbReference>
<dbReference type="PROSITE" id="PS50923">
    <property type="entry name" value="SUSHI"/>
    <property type="match status" value="1"/>
</dbReference>
<dbReference type="PANTHER" id="PTHR19325:SF493">
    <property type="entry name" value="E-SELECTIN"/>
    <property type="match status" value="1"/>
</dbReference>
<comment type="caution">
    <text evidence="23">Lacks conserved residue(s) required for the propagation of feature annotation.</text>
</comment>
<feature type="disulfide bond" evidence="23">
    <location>
        <begin position="183"/>
        <end position="192"/>
    </location>
</feature>
<evidence type="ECO:0000313" key="28">
    <source>
        <dbReference type="EMBL" id="GCC38573.1"/>
    </source>
</evidence>
<keyword evidence="13" id="KW-1133">Transmembrane helix</keyword>
<evidence type="ECO:0000256" key="6">
    <source>
        <dbReference type="ARBA" id="ARBA00022692"/>
    </source>
</evidence>
<dbReference type="InterPro" id="IPR018378">
    <property type="entry name" value="C-type_lectin_CS"/>
</dbReference>
<keyword evidence="7" id="KW-0479">Metal-binding</keyword>
<evidence type="ECO:0000256" key="12">
    <source>
        <dbReference type="ARBA" id="ARBA00022889"/>
    </source>
</evidence>
<dbReference type="SUPFAM" id="SSF56436">
    <property type="entry name" value="C-type lectin-like"/>
    <property type="match status" value="1"/>
</dbReference>
<evidence type="ECO:0000256" key="16">
    <source>
        <dbReference type="ARBA" id="ARBA00023180"/>
    </source>
</evidence>
<dbReference type="SUPFAM" id="SSF57535">
    <property type="entry name" value="Complement control module/SCR domain"/>
    <property type="match status" value="1"/>
</dbReference>
<gene>
    <name evidence="28" type="ORF">chiPu_0017088</name>
</gene>
<keyword evidence="5 24" id="KW-0768">Sushi</keyword>
<dbReference type="InterPro" id="IPR000436">
    <property type="entry name" value="Sushi_SCR_CCP_dom"/>
</dbReference>
<sequence>MGIYVEFCAQQKHYPVQKRIAHIWLLILLHELTAWKGVQSWNYSYSTTDMTWPDARNYCQHFFTDLVAIQNREEINHLNTVIPRNPTYYWIGIRKINNVWTWVGTNKTLDEEAENWAAGEPTPGAEDCVEIYIKRATDAGRWNNDPCLERSKRALCYLASCKPNSCSGHGQCVETIGSYTCQCYEGFNGPKCQSAMKCEIPKIPRNGSMICSHPIGNFSYRSTCDFGCVEGFLLNGSVNLRCEASGMWSSPFPTCEGTLKENNSIKIISIGIASSVCLISYLNKLANSKTQPEKKGNVRRLRHIVSSQELEDFVT</sequence>
<dbReference type="SMART" id="SM00034">
    <property type="entry name" value="CLECT"/>
    <property type="match status" value="1"/>
</dbReference>
<keyword evidence="16" id="KW-0325">Glycoprotein</keyword>
<evidence type="ECO:0000256" key="18">
    <source>
        <dbReference type="ARBA" id="ARBA00040812"/>
    </source>
</evidence>
<name>A0A401T7D1_CHIPU</name>
<comment type="caution">
    <text evidence="28">The sequence shown here is derived from an EMBL/GenBank/DDBJ whole genome shotgun (WGS) entry which is preliminary data.</text>
</comment>
<evidence type="ECO:0000256" key="4">
    <source>
        <dbReference type="ARBA" id="ARBA00022536"/>
    </source>
</evidence>
<keyword evidence="12" id="KW-0130">Cell adhesion</keyword>
<dbReference type="PRINTS" id="PR00343">
    <property type="entry name" value="SELECTIN"/>
</dbReference>
<dbReference type="Gene3D" id="2.10.70.10">
    <property type="entry name" value="Complement Module, domain 1"/>
    <property type="match status" value="1"/>
</dbReference>
<evidence type="ECO:0000259" key="25">
    <source>
        <dbReference type="PROSITE" id="PS50026"/>
    </source>
</evidence>
<dbReference type="Proteomes" id="UP000287033">
    <property type="component" value="Unassembled WGS sequence"/>
</dbReference>
<evidence type="ECO:0000256" key="13">
    <source>
        <dbReference type="ARBA" id="ARBA00022989"/>
    </source>
</evidence>
<keyword evidence="9" id="KW-0430">Lectin</keyword>
<evidence type="ECO:0000256" key="10">
    <source>
        <dbReference type="ARBA" id="ARBA00022737"/>
    </source>
</evidence>
<comment type="subcellular location">
    <subcellularLocation>
        <location evidence="1">Cell membrane</location>
        <topology evidence="1">Single-pass type I membrane protein</topology>
    </subcellularLocation>
</comment>
<keyword evidence="15 23" id="KW-1015">Disulfide bond</keyword>
<proteinExistence type="inferred from homology"/>
<dbReference type="Pfam" id="PF00059">
    <property type="entry name" value="Lectin_C"/>
    <property type="match status" value="1"/>
</dbReference>
<dbReference type="CDD" id="cd00033">
    <property type="entry name" value="CCP"/>
    <property type="match status" value="1"/>
</dbReference>
<evidence type="ECO:0000256" key="7">
    <source>
        <dbReference type="ARBA" id="ARBA00022723"/>
    </source>
</evidence>
<dbReference type="PROSITE" id="PS00615">
    <property type="entry name" value="C_TYPE_LECTIN_1"/>
    <property type="match status" value="1"/>
</dbReference>
<dbReference type="FunFam" id="3.10.100.10:FF:000007">
    <property type="entry name" value="L-selectin"/>
    <property type="match status" value="1"/>
</dbReference>
<evidence type="ECO:0000256" key="1">
    <source>
        <dbReference type="ARBA" id="ARBA00004251"/>
    </source>
</evidence>
<dbReference type="SMART" id="SM00179">
    <property type="entry name" value="EGF_CA"/>
    <property type="match status" value="1"/>
</dbReference>
<keyword evidence="4 23" id="KW-0245">EGF-like domain</keyword>
<feature type="domain" description="EGF-like" evidence="25">
    <location>
        <begin position="157"/>
        <end position="193"/>
    </location>
</feature>
<dbReference type="PROSITE" id="PS50041">
    <property type="entry name" value="C_TYPE_LECTIN_2"/>
    <property type="match status" value="1"/>
</dbReference>
<dbReference type="PROSITE" id="PS00022">
    <property type="entry name" value="EGF_1"/>
    <property type="match status" value="1"/>
</dbReference>
<comment type="function">
    <text evidence="22">Cell-surface glycoprotein having a role in immunoadhesion. Mediates in the adhesion of blood neutrophils in cytokine-activated endothelium through interaction with SELPLG/PSGL1. May have a role in capillary morphogenesis.</text>
</comment>
<comment type="similarity">
    <text evidence="2">Belongs to the selectin/LECAM family.</text>
</comment>
<dbReference type="FunFam" id="2.10.70.10:FF:000001">
    <property type="entry name" value="Selectin P"/>
    <property type="match status" value="1"/>
</dbReference>
<keyword evidence="6" id="KW-0812">Transmembrane</keyword>
<dbReference type="SMART" id="SM00032">
    <property type="entry name" value="CCP"/>
    <property type="match status" value="1"/>
</dbReference>
<feature type="disulfide bond" evidence="24">
    <location>
        <begin position="228"/>
        <end position="255"/>
    </location>
</feature>
<dbReference type="InterPro" id="IPR000742">
    <property type="entry name" value="EGF"/>
</dbReference>
<feature type="domain" description="Sushi" evidence="27">
    <location>
        <begin position="196"/>
        <end position="257"/>
    </location>
</feature>
<feature type="domain" description="C-type lectin" evidence="26">
    <location>
        <begin position="38"/>
        <end position="147"/>
    </location>
</feature>
<dbReference type="AlphaFoldDB" id="A0A401T7D1"/>
<keyword evidence="14" id="KW-0472">Membrane</keyword>
<evidence type="ECO:0000256" key="8">
    <source>
        <dbReference type="ARBA" id="ARBA00022729"/>
    </source>
</evidence>
<accession>A0A401T7D1</accession>
<dbReference type="InterPro" id="IPR050350">
    <property type="entry name" value="Compl-Cell_Adhes-Reg"/>
</dbReference>
<evidence type="ECO:0000256" key="20">
    <source>
        <dbReference type="ARBA" id="ARBA00042113"/>
    </source>
</evidence>
<dbReference type="STRING" id="137246.A0A401T7D1"/>
<dbReference type="Gene3D" id="3.10.100.10">
    <property type="entry name" value="Mannose-Binding Protein A, subunit A"/>
    <property type="match status" value="1"/>
</dbReference>
<evidence type="ECO:0000256" key="17">
    <source>
        <dbReference type="ARBA" id="ARBA00038738"/>
    </source>
</evidence>
<dbReference type="CDD" id="cd00054">
    <property type="entry name" value="EGF_CA"/>
    <property type="match status" value="1"/>
</dbReference>
<dbReference type="InterPro" id="IPR016187">
    <property type="entry name" value="CTDL_fold"/>
</dbReference>
<dbReference type="PANTHER" id="PTHR19325">
    <property type="entry name" value="COMPLEMENT COMPONENT-RELATED SUSHI DOMAIN-CONTAINING"/>
    <property type="match status" value="1"/>
</dbReference>
<dbReference type="GO" id="GO:0007155">
    <property type="term" value="P:cell adhesion"/>
    <property type="evidence" value="ECO:0007669"/>
    <property type="project" value="UniProtKB-KW"/>
</dbReference>
<evidence type="ECO:0000313" key="29">
    <source>
        <dbReference type="Proteomes" id="UP000287033"/>
    </source>
</evidence>
<dbReference type="PROSITE" id="PS50026">
    <property type="entry name" value="EGF_3"/>
    <property type="match status" value="1"/>
</dbReference>
<keyword evidence="3" id="KW-1003">Cell membrane</keyword>
<evidence type="ECO:0000259" key="27">
    <source>
        <dbReference type="PROSITE" id="PS50923"/>
    </source>
</evidence>
<evidence type="ECO:0000256" key="14">
    <source>
        <dbReference type="ARBA" id="ARBA00023136"/>
    </source>
</evidence>
<keyword evidence="8" id="KW-0732">Signal</keyword>
<evidence type="ECO:0000259" key="26">
    <source>
        <dbReference type="PROSITE" id="PS50041"/>
    </source>
</evidence>
<dbReference type="GO" id="GO:0030246">
    <property type="term" value="F:carbohydrate binding"/>
    <property type="evidence" value="ECO:0007669"/>
    <property type="project" value="UniProtKB-KW"/>
</dbReference>
<dbReference type="InterPro" id="IPR001881">
    <property type="entry name" value="EGF-like_Ca-bd_dom"/>
</dbReference>
<dbReference type="PROSITE" id="PS01186">
    <property type="entry name" value="EGF_2"/>
    <property type="match status" value="1"/>
</dbReference>
<keyword evidence="29" id="KW-1185">Reference proteome</keyword>